<comment type="caution">
    <text evidence="3">The sequence shown here is derived from an EMBL/GenBank/DDBJ whole genome shotgun (WGS) entry which is preliminary data.</text>
</comment>
<dbReference type="Pfam" id="PF13340">
    <property type="entry name" value="DUF4096"/>
    <property type="match status" value="1"/>
</dbReference>
<sequence>MAYPSDLTDTQWQCIEKILEDETLDRKRIWPLRSILDAIFYVSKGGIQWRMMPLELPPWQTVYYYYRKWRQNGVWDLLHESLRSKVRGKHGKADSPSVGILDSQSVKTAEQGGQRGYDAAKRIKGRKRHLVVDTLGLMIMVIVHRADISERRGGMYLLLRIASRIAQFSRLRVFFADQGYGGQRMRDWVRSTFQLLGWRLQIVNKIHKKAFVALPKRWIVERTFGWFNLYRRLSKDYERSTKSAETMIQITMIHIMLKKLSK</sequence>
<dbReference type="EMBL" id="QRGR01000042">
    <property type="protein sequence ID" value="RDV11448.1"/>
    <property type="molecule type" value="Genomic_DNA"/>
</dbReference>
<feature type="domain" description="Insertion element IS402-like" evidence="2">
    <location>
        <begin position="7"/>
        <end position="79"/>
    </location>
</feature>
<evidence type="ECO:0000259" key="2">
    <source>
        <dbReference type="Pfam" id="PF13340"/>
    </source>
</evidence>
<protein>
    <submittedName>
        <fullName evidence="3">IS5 family transposase</fullName>
    </submittedName>
</protein>
<dbReference type="GO" id="GO:0006313">
    <property type="term" value="P:DNA transposition"/>
    <property type="evidence" value="ECO:0007669"/>
    <property type="project" value="InterPro"/>
</dbReference>
<dbReference type="PANTHER" id="PTHR30007">
    <property type="entry name" value="PHP DOMAIN PROTEIN"/>
    <property type="match status" value="1"/>
</dbReference>
<dbReference type="InterPro" id="IPR025161">
    <property type="entry name" value="IS402-like_dom"/>
</dbReference>
<dbReference type="GO" id="GO:0004803">
    <property type="term" value="F:transposase activity"/>
    <property type="evidence" value="ECO:0007669"/>
    <property type="project" value="InterPro"/>
</dbReference>
<proteinExistence type="predicted"/>
<dbReference type="NCBIfam" id="NF033580">
    <property type="entry name" value="transpos_IS5_3"/>
    <property type="match status" value="1"/>
</dbReference>
<organism evidence="3 4">
    <name type="scientific">Pontibacter diazotrophicus</name>
    <dbReference type="NCBI Taxonomy" id="1400979"/>
    <lineage>
        <taxon>Bacteria</taxon>
        <taxon>Pseudomonadati</taxon>
        <taxon>Bacteroidota</taxon>
        <taxon>Cytophagia</taxon>
        <taxon>Cytophagales</taxon>
        <taxon>Hymenobacteraceae</taxon>
        <taxon>Pontibacter</taxon>
    </lineage>
</organism>
<dbReference type="OrthoDB" id="966067at2"/>
<dbReference type="GO" id="GO:0003677">
    <property type="term" value="F:DNA binding"/>
    <property type="evidence" value="ECO:0007669"/>
    <property type="project" value="InterPro"/>
</dbReference>
<reference evidence="4" key="1">
    <citation type="submission" date="2018-08" db="EMBL/GenBank/DDBJ databases">
        <authorList>
            <person name="Liu Z.-W."/>
            <person name="Du Z.-J."/>
        </authorList>
    </citation>
    <scope>NUCLEOTIDE SEQUENCE [LARGE SCALE GENOMIC DNA]</scope>
    <source>
        <strain evidence="4">H4X</strain>
    </source>
</reference>
<evidence type="ECO:0000259" key="1">
    <source>
        <dbReference type="Pfam" id="PF01609"/>
    </source>
</evidence>
<dbReference type="AlphaFoldDB" id="A0A3D8L1Y6"/>
<dbReference type="PANTHER" id="PTHR30007:SF0">
    <property type="entry name" value="TRANSPOSASE"/>
    <property type="match status" value="1"/>
</dbReference>
<gene>
    <name evidence="3" type="ORF">DXT99_24625</name>
</gene>
<dbReference type="RefSeq" id="WP_115568256.1">
    <property type="nucleotide sequence ID" value="NZ_QRGR01000042.1"/>
</dbReference>
<name>A0A3D8L1Y6_9BACT</name>
<keyword evidence="4" id="KW-1185">Reference proteome</keyword>
<dbReference type="Proteomes" id="UP000256708">
    <property type="component" value="Unassembled WGS sequence"/>
</dbReference>
<dbReference type="Pfam" id="PF01609">
    <property type="entry name" value="DDE_Tnp_1"/>
    <property type="match status" value="1"/>
</dbReference>
<dbReference type="InterPro" id="IPR002559">
    <property type="entry name" value="Transposase_11"/>
</dbReference>
<evidence type="ECO:0000313" key="3">
    <source>
        <dbReference type="EMBL" id="RDV11448.1"/>
    </source>
</evidence>
<feature type="domain" description="Transposase IS4-like" evidence="1">
    <location>
        <begin position="96"/>
        <end position="255"/>
    </location>
</feature>
<evidence type="ECO:0000313" key="4">
    <source>
        <dbReference type="Proteomes" id="UP000256708"/>
    </source>
</evidence>
<accession>A0A3D8L1Y6</accession>